<name>A0A8H6A664_PETAA</name>
<dbReference type="EMBL" id="SPNV01000103">
    <property type="protein sequence ID" value="KAF5861295.1"/>
    <property type="molecule type" value="Genomic_DNA"/>
</dbReference>
<evidence type="ECO:0000313" key="3">
    <source>
        <dbReference type="Proteomes" id="UP000541154"/>
    </source>
</evidence>
<feature type="region of interest" description="Disordered" evidence="1">
    <location>
        <begin position="257"/>
        <end position="281"/>
    </location>
</feature>
<protein>
    <submittedName>
        <fullName evidence="2">Uncharacterized protein</fullName>
    </submittedName>
</protein>
<evidence type="ECO:0000313" key="2">
    <source>
        <dbReference type="EMBL" id="KAF5861295.1"/>
    </source>
</evidence>
<accession>A0A8H6A664</accession>
<reference evidence="2 3" key="1">
    <citation type="submission" date="2019-04" db="EMBL/GenBank/DDBJ databases">
        <title>Aspergillus burnettii sp. nov., novel species from soil in southeast Queensland.</title>
        <authorList>
            <person name="Gilchrist C.L.M."/>
            <person name="Pitt J.I."/>
            <person name="Lange L."/>
            <person name="Lacey H.J."/>
            <person name="Vuong D."/>
            <person name="Midgley D.J."/>
            <person name="Greenfield P."/>
            <person name="Bradbury M."/>
            <person name="Lacey E."/>
            <person name="Busk P.K."/>
            <person name="Pilgaard B."/>
            <person name="Chooi Y.H."/>
            <person name="Piggott A.M."/>
        </authorList>
    </citation>
    <scope>NUCLEOTIDE SEQUENCE [LARGE SCALE GENOMIC DNA]</scope>
    <source>
        <strain evidence="2 3">FRR 5400</strain>
    </source>
</reference>
<feature type="compositionally biased region" description="Basic and acidic residues" evidence="1">
    <location>
        <begin position="257"/>
        <end position="270"/>
    </location>
</feature>
<sequence>MPSSSEEARSFPTSGLQTIEANQIVEEEKLYGYRADRFFAVQMEEAFQERYQTVANLEFWFVINYLANSESERPSICRRESACTSSPVHRELPFYDHTSHRVTDSSHRGRRNIRRLLDSFEVAIEGREIPDPTMVPVRDDRPNHPSLLELLGGDVTGCNAEQLRVKLQWHNNNKNLPDMAIHELQTINEDAMRDVERDLGANTLLVIEFGALRGADIAISTLSWHQTTEDISNKFLNSSSLPNSKRDLHLSACESMVEEKQPRSRPEHRPGHTGCNINERPSHRLLTRRGITESQKPVLEYVVVTAKPHPCTQLRDALGGNKSPE</sequence>
<dbReference type="AlphaFoldDB" id="A0A8H6A664"/>
<evidence type="ECO:0000256" key="1">
    <source>
        <dbReference type="SAM" id="MobiDB-lite"/>
    </source>
</evidence>
<comment type="caution">
    <text evidence="2">The sequence shown here is derived from an EMBL/GenBank/DDBJ whole genome shotgun (WGS) entry which is preliminary data.</text>
</comment>
<organism evidence="2 3">
    <name type="scientific">Petromyces alliaceus</name>
    <name type="common">Aspergillus alliaceus</name>
    <dbReference type="NCBI Taxonomy" id="209559"/>
    <lineage>
        <taxon>Eukaryota</taxon>
        <taxon>Fungi</taxon>
        <taxon>Dikarya</taxon>
        <taxon>Ascomycota</taxon>
        <taxon>Pezizomycotina</taxon>
        <taxon>Eurotiomycetes</taxon>
        <taxon>Eurotiomycetidae</taxon>
        <taxon>Eurotiales</taxon>
        <taxon>Aspergillaceae</taxon>
        <taxon>Aspergillus</taxon>
        <taxon>Aspergillus subgen. Circumdati</taxon>
    </lineage>
</organism>
<dbReference type="Proteomes" id="UP000541154">
    <property type="component" value="Unassembled WGS sequence"/>
</dbReference>
<keyword evidence="3" id="KW-1185">Reference proteome</keyword>
<gene>
    <name evidence="2" type="ORF">ETB97_000411</name>
</gene>
<proteinExistence type="predicted"/>